<dbReference type="STRING" id="213810.RUM_07920"/>
<keyword evidence="1" id="KW-0472">Membrane</keyword>
<feature type="transmembrane region" description="Helical" evidence="1">
    <location>
        <begin position="470"/>
        <end position="492"/>
    </location>
</feature>
<feature type="transmembrane region" description="Helical" evidence="1">
    <location>
        <begin position="404"/>
        <end position="424"/>
    </location>
</feature>
<name>D4LBI7_RUMC1</name>
<reference evidence="2" key="1">
    <citation type="submission" date="2010-03" db="EMBL/GenBank/DDBJ databases">
        <title>The genome sequence of Ruminococcus sp. 18P13.</title>
        <authorList>
            <consortium name="metaHIT consortium -- http://www.metahit.eu/"/>
            <person name="Pajon A."/>
            <person name="Turner K."/>
            <person name="Parkhill J."/>
            <person name="Bernalier A."/>
        </authorList>
    </citation>
    <scope>NUCLEOTIDE SEQUENCE [LARGE SCALE GENOMIC DNA]</scope>
    <source>
        <strain evidence="2">Type strain: 18P13</strain>
    </source>
</reference>
<organism evidence="2 3">
    <name type="scientific">Ruminococcus champanellensis (strain DSM 18848 / JCM 17042 / KCTC 15320 / 18P13)</name>
    <dbReference type="NCBI Taxonomy" id="213810"/>
    <lineage>
        <taxon>Bacteria</taxon>
        <taxon>Bacillati</taxon>
        <taxon>Bacillota</taxon>
        <taxon>Clostridia</taxon>
        <taxon>Eubacteriales</taxon>
        <taxon>Oscillospiraceae</taxon>
        <taxon>Ruminococcus</taxon>
    </lineage>
</organism>
<feature type="transmembrane region" description="Helical" evidence="1">
    <location>
        <begin position="69"/>
        <end position="98"/>
    </location>
</feature>
<feature type="transmembrane region" description="Helical" evidence="1">
    <location>
        <begin position="32"/>
        <end position="63"/>
    </location>
</feature>
<proteinExistence type="predicted"/>
<gene>
    <name evidence="2" type="ordered locus">RUM_07920</name>
</gene>
<feature type="transmembrane region" description="Helical" evidence="1">
    <location>
        <begin position="150"/>
        <end position="177"/>
    </location>
</feature>
<dbReference type="PATRIC" id="fig|213810.4.peg.707"/>
<sequence length="532" mass="58158">MLKLLVKKQLMEIFRNYFYNPKTNKKRSTGAVIGFVVLFAIIMIGMLGTMFTALSVSLCKAFIPLQMSWMVFGIMGLLGIFLGAFGSVFNTFSGLYLAKDNELLLSQPIPVRSIILSRLLSVYLMGLMYSAVVTIPAAIVYCVYTTVTPAVILGCTLMVLIISMIVLVLSCLLGWMVARISLKLKNKSFIRVLTSLLFIGAYYFFYYKAQGTLRNLIANAVTYGQEIQGSAYPVYLFARVGEGDWKAMGLVTLATVLALLLTWRILSRSFLHIATATGKTKKAAFRADAIRTRSISGALLSREFGRYASSPVYILNCTMGTLFLLVIVVAVLIKSGTVLPTLGKICSEYSGFIPVLACAIVCMVASMNDSATPSVSLEGKNLWLIQSLPVRPWDALKAKLQVQLLLTAPPAFLCSVCLAIILPGTLAEQLLMVVTSLLFVAFSALSDLMLGIKSPNLTWTNEMVPIKQNFSVFVAMMGGWIYSVALGGLFFLCDRIMSASVYLGIVCLLTAGLSLLLYRWLKTKGANIFASL</sequence>
<feature type="transmembrane region" description="Helical" evidence="1">
    <location>
        <begin position="247"/>
        <end position="266"/>
    </location>
</feature>
<evidence type="ECO:0000313" key="3">
    <source>
        <dbReference type="Proteomes" id="UP000007054"/>
    </source>
</evidence>
<dbReference type="GeneID" id="83155578"/>
<feature type="transmembrane region" description="Helical" evidence="1">
    <location>
        <begin position="189"/>
        <end position="206"/>
    </location>
</feature>
<dbReference type="BioCyc" id="RCHA213810:RUM_RS03835-MONOMER"/>
<protein>
    <recommendedName>
        <fullName evidence="4">ABC-2 type transporter</fullName>
    </recommendedName>
</protein>
<keyword evidence="1" id="KW-1133">Transmembrane helix</keyword>
<reference evidence="2" key="2">
    <citation type="submission" date="2010-03" db="EMBL/GenBank/DDBJ databases">
        <authorList>
            <person name="Pajon A."/>
        </authorList>
    </citation>
    <scope>NUCLEOTIDE SEQUENCE</scope>
    <source>
        <strain evidence="2">Type strain: 18P13</strain>
    </source>
</reference>
<accession>D4LBI7</accession>
<evidence type="ECO:0008006" key="4">
    <source>
        <dbReference type="Google" id="ProtNLM"/>
    </source>
</evidence>
<feature type="transmembrane region" description="Helical" evidence="1">
    <location>
        <begin position="349"/>
        <end position="367"/>
    </location>
</feature>
<dbReference type="HOGENOM" id="CLU_031634_1_0_9"/>
<feature type="transmembrane region" description="Helical" evidence="1">
    <location>
        <begin position="119"/>
        <end position="144"/>
    </location>
</feature>
<feature type="transmembrane region" description="Helical" evidence="1">
    <location>
        <begin position="312"/>
        <end position="333"/>
    </location>
</feature>
<feature type="transmembrane region" description="Helical" evidence="1">
    <location>
        <begin position="430"/>
        <end position="450"/>
    </location>
</feature>
<keyword evidence="3" id="KW-1185">Reference proteome</keyword>
<dbReference type="KEGG" id="rch:RUM_07920"/>
<evidence type="ECO:0000313" key="2">
    <source>
        <dbReference type="EMBL" id="CBL16982.1"/>
    </source>
</evidence>
<dbReference type="RefSeq" id="WP_015557889.1">
    <property type="nucleotide sequence ID" value="NC_021039.1"/>
</dbReference>
<dbReference type="EMBL" id="FP929052">
    <property type="protein sequence ID" value="CBL16982.1"/>
    <property type="molecule type" value="Genomic_DNA"/>
</dbReference>
<evidence type="ECO:0000256" key="1">
    <source>
        <dbReference type="SAM" id="Phobius"/>
    </source>
</evidence>
<dbReference type="Proteomes" id="UP000007054">
    <property type="component" value="Chromosome"/>
</dbReference>
<feature type="transmembrane region" description="Helical" evidence="1">
    <location>
        <begin position="498"/>
        <end position="518"/>
    </location>
</feature>
<dbReference type="AlphaFoldDB" id="D4LBI7"/>
<keyword evidence="1" id="KW-0812">Transmembrane</keyword>